<sequence>MNFAVTLDRLRHHSDGIQRLWLKFASKFLVLVVPEPPAASLPNLAGTHWLIMITRRSFIVSFASLNPIDRTPPLDVAQRMQCLSNSCHSHLAMFRSSMPAVSTSLALFDRDSYSACSLIRYASAGLRIGRSDTSTRAPSPHPLRCPRSQLTSHLQSIKPAFLTVPYPAPRHRRHYLLYARLPIYYSFSFICTRRSSPLRVRRCNLLSSAPQHTHARSHQALDPASRYSINFTLNIHKHRQAATAPLAGSATVHLISYQNCRDP</sequence>
<evidence type="ECO:0000313" key="2">
    <source>
        <dbReference type="Proteomes" id="UP000799439"/>
    </source>
</evidence>
<gene>
    <name evidence="1" type="ORF">K461DRAFT_11829</name>
</gene>
<evidence type="ECO:0000313" key="1">
    <source>
        <dbReference type="EMBL" id="KAF2157177.1"/>
    </source>
</evidence>
<dbReference type="EMBL" id="ML996081">
    <property type="protein sequence ID" value="KAF2157177.1"/>
    <property type="molecule type" value="Genomic_DNA"/>
</dbReference>
<organism evidence="1 2">
    <name type="scientific">Myriangium duriaei CBS 260.36</name>
    <dbReference type="NCBI Taxonomy" id="1168546"/>
    <lineage>
        <taxon>Eukaryota</taxon>
        <taxon>Fungi</taxon>
        <taxon>Dikarya</taxon>
        <taxon>Ascomycota</taxon>
        <taxon>Pezizomycotina</taxon>
        <taxon>Dothideomycetes</taxon>
        <taxon>Dothideomycetidae</taxon>
        <taxon>Myriangiales</taxon>
        <taxon>Myriangiaceae</taxon>
        <taxon>Myriangium</taxon>
    </lineage>
</organism>
<dbReference type="Proteomes" id="UP000799439">
    <property type="component" value="Unassembled WGS sequence"/>
</dbReference>
<reference evidence="1" key="1">
    <citation type="journal article" date="2020" name="Stud. Mycol.">
        <title>101 Dothideomycetes genomes: a test case for predicting lifestyles and emergence of pathogens.</title>
        <authorList>
            <person name="Haridas S."/>
            <person name="Albert R."/>
            <person name="Binder M."/>
            <person name="Bloem J."/>
            <person name="Labutti K."/>
            <person name="Salamov A."/>
            <person name="Andreopoulos B."/>
            <person name="Baker S."/>
            <person name="Barry K."/>
            <person name="Bills G."/>
            <person name="Bluhm B."/>
            <person name="Cannon C."/>
            <person name="Castanera R."/>
            <person name="Culley D."/>
            <person name="Daum C."/>
            <person name="Ezra D."/>
            <person name="Gonzalez J."/>
            <person name="Henrissat B."/>
            <person name="Kuo A."/>
            <person name="Liang C."/>
            <person name="Lipzen A."/>
            <person name="Lutzoni F."/>
            <person name="Magnuson J."/>
            <person name="Mondo S."/>
            <person name="Nolan M."/>
            <person name="Ohm R."/>
            <person name="Pangilinan J."/>
            <person name="Park H.-J."/>
            <person name="Ramirez L."/>
            <person name="Alfaro M."/>
            <person name="Sun H."/>
            <person name="Tritt A."/>
            <person name="Yoshinaga Y."/>
            <person name="Zwiers L.-H."/>
            <person name="Turgeon B."/>
            <person name="Goodwin S."/>
            <person name="Spatafora J."/>
            <person name="Crous P."/>
            <person name="Grigoriev I."/>
        </authorList>
    </citation>
    <scope>NUCLEOTIDE SEQUENCE</scope>
    <source>
        <strain evidence="1">CBS 260.36</strain>
    </source>
</reference>
<dbReference type="AlphaFoldDB" id="A0A9P4J894"/>
<name>A0A9P4J894_9PEZI</name>
<protein>
    <submittedName>
        <fullName evidence="1">Uncharacterized protein</fullName>
    </submittedName>
</protein>
<proteinExistence type="predicted"/>
<keyword evidence="2" id="KW-1185">Reference proteome</keyword>
<comment type="caution">
    <text evidence="1">The sequence shown here is derived from an EMBL/GenBank/DDBJ whole genome shotgun (WGS) entry which is preliminary data.</text>
</comment>
<accession>A0A9P4J894</accession>